<proteinExistence type="predicted"/>
<feature type="domain" description="Peptidase M20 dimerisation" evidence="1">
    <location>
        <begin position="186"/>
        <end position="282"/>
    </location>
</feature>
<gene>
    <name evidence="2" type="ORF">KQI86_04655</name>
</gene>
<dbReference type="PANTHER" id="PTHR11014">
    <property type="entry name" value="PEPTIDASE M20 FAMILY MEMBER"/>
    <property type="match status" value="1"/>
</dbReference>
<evidence type="ECO:0000313" key="3">
    <source>
        <dbReference type="Proteomes" id="UP000726170"/>
    </source>
</evidence>
<dbReference type="PIRSF" id="PIRSF005962">
    <property type="entry name" value="Pept_M20D_amidohydro"/>
    <property type="match status" value="1"/>
</dbReference>
<dbReference type="Pfam" id="PF01546">
    <property type="entry name" value="Peptidase_M20"/>
    <property type="match status" value="1"/>
</dbReference>
<comment type="caution">
    <text evidence="2">The sequence shown here is derived from an EMBL/GenBank/DDBJ whole genome shotgun (WGS) entry which is preliminary data.</text>
</comment>
<reference evidence="2 3" key="1">
    <citation type="submission" date="2021-06" db="EMBL/GenBank/DDBJ databases">
        <authorList>
            <person name="Sun Q."/>
            <person name="Li D."/>
        </authorList>
    </citation>
    <scope>NUCLEOTIDE SEQUENCE [LARGE SCALE GENOMIC DNA]</scope>
    <source>
        <strain evidence="2 3">MSJ-11</strain>
    </source>
</reference>
<dbReference type="Pfam" id="PF07687">
    <property type="entry name" value="M20_dimer"/>
    <property type="match status" value="1"/>
</dbReference>
<dbReference type="PANTHER" id="PTHR11014:SF63">
    <property type="entry name" value="METALLOPEPTIDASE, PUTATIVE (AFU_ORTHOLOGUE AFUA_6G09600)-RELATED"/>
    <property type="match status" value="1"/>
</dbReference>
<dbReference type="Proteomes" id="UP000726170">
    <property type="component" value="Unassembled WGS sequence"/>
</dbReference>
<accession>A0ABS6EGR6</accession>
<dbReference type="InterPro" id="IPR017439">
    <property type="entry name" value="Amidohydrolase"/>
</dbReference>
<evidence type="ECO:0000259" key="1">
    <source>
        <dbReference type="Pfam" id="PF07687"/>
    </source>
</evidence>
<name>A0ABS6EGR6_9CLOT</name>
<dbReference type="InterPro" id="IPR002933">
    <property type="entry name" value="Peptidase_M20"/>
</dbReference>
<keyword evidence="3" id="KW-1185">Reference proteome</keyword>
<organism evidence="2 3">
    <name type="scientific">Clostridium mobile</name>
    <dbReference type="NCBI Taxonomy" id="2841512"/>
    <lineage>
        <taxon>Bacteria</taxon>
        <taxon>Bacillati</taxon>
        <taxon>Bacillota</taxon>
        <taxon>Clostridia</taxon>
        <taxon>Eubacteriales</taxon>
        <taxon>Clostridiaceae</taxon>
        <taxon>Clostridium</taxon>
    </lineage>
</organism>
<dbReference type="EMBL" id="JAHLQF010000001">
    <property type="protein sequence ID" value="MBU5483609.1"/>
    <property type="molecule type" value="Genomic_DNA"/>
</dbReference>
<sequence>MKTLELAKKYYDWMVDIRRDFHMHPEASLSEFRTSKRIREELEKMGIEVYSPCETGVLGVLKGKGERKVVALRADIDALSVNEETGLPYSSKTPGMMHACGHDAHAAMLLGAAKVLSEMKEEINGTIKFIFQPAEEVAKGAKNMIEGGVLENPKVDMIFGMHIWTDIVAGQGNIQAGPMMASGDVWKLIIKGKSCHGSSPWQGVDAITCMTAVLNGLHTIVTRVNDIRNPIVINVGTINAGERFNVVPGRAEITGMNRAFTKESREALPKWMEDIIKSTCEAYGCEYEFTYDYICSPTINDENTVKFVKKSLAKVIGEENLIPIEKVMGSEDFSEYTERIPGALLFLGGRNEEKKCCYSHHSNFFNIDEDALPLGAASYAQVALDYILNNIE</sequence>
<dbReference type="RefSeq" id="WP_216437974.1">
    <property type="nucleotide sequence ID" value="NZ_JAHLQF010000001.1"/>
</dbReference>
<protein>
    <submittedName>
        <fullName evidence="2">Amidohydrolase</fullName>
    </submittedName>
</protein>
<dbReference type="InterPro" id="IPR011650">
    <property type="entry name" value="Peptidase_M20_dimer"/>
</dbReference>
<dbReference type="NCBIfam" id="TIGR01891">
    <property type="entry name" value="amidohydrolases"/>
    <property type="match status" value="1"/>
</dbReference>
<evidence type="ECO:0000313" key="2">
    <source>
        <dbReference type="EMBL" id="MBU5483609.1"/>
    </source>
</evidence>